<gene>
    <name evidence="2" type="ORF">CONLIGDRAFT_629122</name>
</gene>
<feature type="compositionally biased region" description="Basic residues" evidence="1">
    <location>
        <begin position="132"/>
        <end position="145"/>
    </location>
</feature>
<sequence>MSLYGLYSLSSGCALQFCSQVSLLRSRDLDLLATRLDAKDDSHGSTEIDNSTITKTSEHPRNMRNITVISNRQLTSMEGACSVRLTSFGISRHGQGSQVPAPSVIIEPCWEGRRGKLPPPSLRPLMYAQRPRPSRHPTRASLIRR</sequence>
<reference evidence="2 3" key="1">
    <citation type="submission" date="2016-10" db="EMBL/GenBank/DDBJ databases">
        <title>Draft genome sequence of Coniochaeta ligniaria NRRL30616, a lignocellulolytic fungus for bioabatement of inhibitors in plant biomass hydrolysates.</title>
        <authorList>
            <consortium name="DOE Joint Genome Institute"/>
            <person name="Jimenez D.J."/>
            <person name="Hector R.E."/>
            <person name="Riley R."/>
            <person name="Sun H."/>
            <person name="Grigoriev I.V."/>
            <person name="Van Elsas J.D."/>
            <person name="Nichols N.N."/>
        </authorList>
    </citation>
    <scope>NUCLEOTIDE SEQUENCE [LARGE SCALE GENOMIC DNA]</scope>
    <source>
        <strain evidence="2 3">NRRL 30616</strain>
    </source>
</reference>
<name>A0A1J7K211_9PEZI</name>
<dbReference type="Proteomes" id="UP000182658">
    <property type="component" value="Unassembled WGS sequence"/>
</dbReference>
<feature type="region of interest" description="Disordered" evidence="1">
    <location>
        <begin position="120"/>
        <end position="145"/>
    </location>
</feature>
<proteinExistence type="predicted"/>
<organism evidence="2 3">
    <name type="scientific">Coniochaeta ligniaria NRRL 30616</name>
    <dbReference type="NCBI Taxonomy" id="1408157"/>
    <lineage>
        <taxon>Eukaryota</taxon>
        <taxon>Fungi</taxon>
        <taxon>Dikarya</taxon>
        <taxon>Ascomycota</taxon>
        <taxon>Pezizomycotina</taxon>
        <taxon>Sordariomycetes</taxon>
        <taxon>Sordariomycetidae</taxon>
        <taxon>Coniochaetales</taxon>
        <taxon>Coniochaetaceae</taxon>
        <taxon>Coniochaeta</taxon>
    </lineage>
</organism>
<evidence type="ECO:0000313" key="3">
    <source>
        <dbReference type="Proteomes" id="UP000182658"/>
    </source>
</evidence>
<accession>A0A1J7K211</accession>
<dbReference type="EMBL" id="KV875094">
    <property type="protein sequence ID" value="OIW34178.1"/>
    <property type="molecule type" value="Genomic_DNA"/>
</dbReference>
<dbReference type="InParanoid" id="A0A1J7K211"/>
<protein>
    <submittedName>
        <fullName evidence="2">Uncharacterized protein</fullName>
    </submittedName>
</protein>
<dbReference type="AlphaFoldDB" id="A0A1J7K211"/>
<evidence type="ECO:0000256" key="1">
    <source>
        <dbReference type="SAM" id="MobiDB-lite"/>
    </source>
</evidence>
<evidence type="ECO:0000313" key="2">
    <source>
        <dbReference type="EMBL" id="OIW34178.1"/>
    </source>
</evidence>
<keyword evidence="3" id="KW-1185">Reference proteome</keyword>